<comment type="caution">
    <text evidence="1">The sequence shown here is derived from an EMBL/GenBank/DDBJ whole genome shotgun (WGS) entry which is preliminary data.</text>
</comment>
<gene>
    <name evidence="1" type="ORF">ADU59_13955</name>
</gene>
<dbReference type="EMBL" id="LGLV01000008">
    <property type="protein sequence ID" value="OBZ94908.1"/>
    <property type="molecule type" value="Genomic_DNA"/>
</dbReference>
<protein>
    <submittedName>
        <fullName evidence="1">Uncharacterized protein</fullName>
    </submittedName>
</protein>
<accession>A0A1C7P115</accession>
<keyword evidence="2" id="KW-1185">Reference proteome</keyword>
<evidence type="ECO:0000313" key="2">
    <source>
        <dbReference type="Proteomes" id="UP000093111"/>
    </source>
</evidence>
<sequence>MGHTMKMDRHLTQLLDTRLGIGRKLGIGFGVCAAVIGLAYAAAHINPQEAAGVEDRVAADAGKREDKPTKLQTAVDASPIVQVALLSKPNLPVTAIPSAKPVSSPKRAISHADAKTADSRAAMPSGVLRFDHCVPRCETQDPLIVGYPAPGPDRADIRSAAIDEEDTGFNLHPLQEARYILGRTAEAPRAALRKGRQIIDNIVGPD</sequence>
<dbReference type="Proteomes" id="UP000093111">
    <property type="component" value="Unassembled WGS sequence"/>
</dbReference>
<organism evidence="1 2">
    <name type="scientific">Pararhizobium polonicum</name>
    <dbReference type="NCBI Taxonomy" id="1612624"/>
    <lineage>
        <taxon>Bacteria</taxon>
        <taxon>Pseudomonadati</taxon>
        <taxon>Pseudomonadota</taxon>
        <taxon>Alphaproteobacteria</taxon>
        <taxon>Hyphomicrobiales</taxon>
        <taxon>Rhizobiaceae</taxon>
        <taxon>Rhizobium/Agrobacterium group</taxon>
        <taxon>Pararhizobium</taxon>
    </lineage>
</organism>
<dbReference type="STRING" id="1612624.ADU59_13955"/>
<reference evidence="1 2" key="1">
    <citation type="journal article" date="2016" name="Syst. Appl. Microbiol.">
        <title>Pararhizobium polonicum sp. nov. isolated from tumors on stone fruit rootstocks.</title>
        <authorList>
            <person name="Pulawska J."/>
            <person name="Kuzmanovic N."/>
            <person name="Willems A."/>
            <person name="Pothier J.F."/>
        </authorList>
    </citation>
    <scope>NUCLEOTIDE SEQUENCE [LARGE SCALE GENOMIC DNA]</scope>
    <source>
        <strain evidence="1 2">F5.1</strain>
    </source>
</reference>
<evidence type="ECO:0000313" key="1">
    <source>
        <dbReference type="EMBL" id="OBZ94908.1"/>
    </source>
</evidence>
<dbReference type="AlphaFoldDB" id="A0A1C7P115"/>
<name>A0A1C7P115_9HYPH</name>
<proteinExistence type="predicted"/>